<dbReference type="EMBL" id="CM017880">
    <property type="protein sequence ID" value="KAG1360900.1"/>
    <property type="molecule type" value="Genomic_DNA"/>
</dbReference>
<feature type="region of interest" description="Disordered" evidence="1">
    <location>
        <begin position="222"/>
        <end position="269"/>
    </location>
</feature>
<feature type="compositionally biased region" description="Low complexity" evidence="1">
    <location>
        <begin position="52"/>
        <end position="72"/>
    </location>
</feature>
<keyword evidence="3" id="KW-1185">Reference proteome</keyword>
<accession>A0A8K0N735</accession>
<evidence type="ECO:0000313" key="3">
    <source>
        <dbReference type="Proteomes" id="UP000797356"/>
    </source>
</evidence>
<proteinExistence type="predicted"/>
<feature type="region of interest" description="Disordered" evidence="1">
    <location>
        <begin position="52"/>
        <end position="108"/>
    </location>
</feature>
<reference evidence="2" key="2">
    <citation type="submission" date="2019-07" db="EMBL/GenBank/DDBJ databases">
        <authorList>
            <person name="Yang Y."/>
            <person name="Bocs S."/>
            <person name="Baudouin L."/>
        </authorList>
    </citation>
    <scope>NUCLEOTIDE SEQUENCE</scope>
    <source>
        <tissue evidence="2">Spear leaf of Hainan Tall coconut</tissue>
    </source>
</reference>
<comment type="caution">
    <text evidence="2">The sequence shown here is derived from an EMBL/GenBank/DDBJ whole genome shotgun (WGS) entry which is preliminary data.</text>
</comment>
<organism evidence="2 3">
    <name type="scientific">Cocos nucifera</name>
    <name type="common">Coconut palm</name>
    <dbReference type="NCBI Taxonomy" id="13894"/>
    <lineage>
        <taxon>Eukaryota</taxon>
        <taxon>Viridiplantae</taxon>
        <taxon>Streptophyta</taxon>
        <taxon>Embryophyta</taxon>
        <taxon>Tracheophyta</taxon>
        <taxon>Spermatophyta</taxon>
        <taxon>Magnoliopsida</taxon>
        <taxon>Liliopsida</taxon>
        <taxon>Arecaceae</taxon>
        <taxon>Arecoideae</taxon>
        <taxon>Cocoseae</taxon>
        <taxon>Attaleinae</taxon>
        <taxon>Cocos</taxon>
    </lineage>
</organism>
<feature type="compositionally biased region" description="Basic and acidic residues" evidence="1">
    <location>
        <begin position="239"/>
        <end position="259"/>
    </location>
</feature>
<sequence length="269" mass="29386">MVGKEPGRCRRHLYDHRGAAAGGGVCPSCLRHRLLLLCPQCAQVRPCPCSTPPSLSSSSSPAGTSSASSDLAASRRRESPSVGCGRRRPPGRKGNAPRSSSVRVAGNVRSVGGKGGGLKWLNRVFLMVARAFGGRRKTAKWAHDMAELESACRKMADLRRACSDSVSTASIERDSAVHRLERLQMDATARENALSDEVSRLRVELGSTRSELESVQSNLKSAQEEVKTQKSYARKKKRAVENLKKDRDNWAKEAEDFHQKWQSTDGEAS</sequence>
<name>A0A8K0N735_COCNU</name>
<dbReference type="AlphaFoldDB" id="A0A8K0N735"/>
<reference evidence="2" key="1">
    <citation type="journal article" date="2017" name="Gigascience">
        <title>The genome draft of coconut (Cocos nucifera).</title>
        <authorList>
            <person name="Xiao Y."/>
            <person name="Xu P."/>
            <person name="Fan H."/>
            <person name="Baudouin L."/>
            <person name="Xia W."/>
            <person name="Bocs S."/>
            <person name="Xu J."/>
            <person name="Li Q."/>
            <person name="Guo A."/>
            <person name="Zhou L."/>
            <person name="Li J."/>
            <person name="Wu Y."/>
            <person name="Ma Z."/>
            <person name="Armero A."/>
            <person name="Issali A.E."/>
            <person name="Liu N."/>
            <person name="Peng M."/>
            <person name="Yang Y."/>
        </authorList>
    </citation>
    <scope>NUCLEOTIDE SEQUENCE</scope>
    <source>
        <tissue evidence="2">Spear leaf of Hainan Tall coconut</tissue>
    </source>
</reference>
<evidence type="ECO:0000256" key="1">
    <source>
        <dbReference type="SAM" id="MobiDB-lite"/>
    </source>
</evidence>
<gene>
    <name evidence="2" type="ORF">COCNU_09G003630</name>
</gene>
<dbReference type="OrthoDB" id="691764at2759"/>
<protein>
    <submittedName>
        <fullName evidence="2">Uncharacterized protein</fullName>
    </submittedName>
</protein>
<evidence type="ECO:0000313" key="2">
    <source>
        <dbReference type="EMBL" id="KAG1360900.1"/>
    </source>
</evidence>
<feature type="compositionally biased region" description="Polar residues" evidence="1">
    <location>
        <begin position="260"/>
        <end position="269"/>
    </location>
</feature>
<dbReference type="Proteomes" id="UP000797356">
    <property type="component" value="Chromosome 9"/>
</dbReference>